<proteinExistence type="predicted"/>
<dbReference type="AlphaFoldDB" id="A0A1F6TNC5"/>
<dbReference type="SMART" id="SM00530">
    <property type="entry name" value="HTH_XRE"/>
    <property type="match status" value="1"/>
</dbReference>
<dbReference type="CDD" id="cd00093">
    <property type="entry name" value="HTH_XRE"/>
    <property type="match status" value="1"/>
</dbReference>
<protein>
    <recommendedName>
        <fullName evidence="2">HTH cro/C1-type domain-containing protein</fullName>
    </recommendedName>
</protein>
<evidence type="ECO:0000259" key="2">
    <source>
        <dbReference type="PROSITE" id="PS50943"/>
    </source>
</evidence>
<dbReference type="Pfam" id="PF13274">
    <property type="entry name" value="SocA_Panacea"/>
    <property type="match status" value="1"/>
</dbReference>
<evidence type="ECO:0000256" key="1">
    <source>
        <dbReference type="ARBA" id="ARBA00023125"/>
    </source>
</evidence>
<evidence type="ECO:0000313" key="4">
    <source>
        <dbReference type="Proteomes" id="UP000176484"/>
    </source>
</evidence>
<dbReference type="InterPro" id="IPR025272">
    <property type="entry name" value="SocA_Panacea"/>
</dbReference>
<dbReference type="InterPro" id="IPR001387">
    <property type="entry name" value="Cro/C1-type_HTH"/>
</dbReference>
<name>A0A1F6TNC5_9BACT</name>
<dbReference type="Gene3D" id="1.10.260.40">
    <property type="entry name" value="lambda repressor-like DNA-binding domains"/>
    <property type="match status" value="1"/>
</dbReference>
<comment type="caution">
    <text evidence="3">The sequence shown here is derived from an EMBL/GenBank/DDBJ whole genome shotgun (WGS) entry which is preliminary data.</text>
</comment>
<evidence type="ECO:0000313" key="3">
    <source>
        <dbReference type="EMBL" id="OGI46559.1"/>
    </source>
</evidence>
<dbReference type="PROSITE" id="PS50943">
    <property type="entry name" value="HTH_CROC1"/>
    <property type="match status" value="1"/>
</dbReference>
<dbReference type="Pfam" id="PF01381">
    <property type="entry name" value="HTH_3"/>
    <property type="match status" value="1"/>
</dbReference>
<organism evidence="3 4">
    <name type="scientific">Candidatus Nomurabacteria bacterium GWB1_40_6</name>
    <dbReference type="NCBI Taxonomy" id="1801727"/>
    <lineage>
        <taxon>Bacteria</taxon>
        <taxon>Candidatus Nomuraibacteriota</taxon>
    </lineage>
</organism>
<dbReference type="SUPFAM" id="SSF47413">
    <property type="entry name" value="lambda repressor-like DNA-binding domains"/>
    <property type="match status" value="1"/>
</dbReference>
<dbReference type="EMBL" id="MFTD01000017">
    <property type="protein sequence ID" value="OGI46559.1"/>
    <property type="molecule type" value="Genomic_DNA"/>
</dbReference>
<keyword evidence="1" id="KW-0238">DNA-binding</keyword>
<gene>
    <name evidence="3" type="ORF">A2121_02845</name>
</gene>
<sequence length="230" mass="26229">MTKYMQKIKELRNNGGLSQEQVAKAIGVSRPTYTSIESGKQELSLDEAKKLATLFGIGVDELSSGNISNLQKYKQMIITFLRMNVSSDGKIPKTKLAKLLYLADFAWFYEHLESMSGMQYRKIAYGPVPDVFFRALDELESDGKINIDHKNENGKECFLVSELASNKNEKIQTISVEEKSLMKKIAGKWKNKKTQEIVNFTHNQLPYSLCRENELIPYELITQEDPGLVY</sequence>
<dbReference type="Proteomes" id="UP000176484">
    <property type="component" value="Unassembled WGS sequence"/>
</dbReference>
<dbReference type="InterPro" id="IPR010982">
    <property type="entry name" value="Lambda_DNA-bd_dom_sf"/>
</dbReference>
<accession>A0A1F6TNC5</accession>
<dbReference type="PANTHER" id="PTHR46558">
    <property type="entry name" value="TRACRIPTIONAL REGULATORY PROTEIN-RELATED-RELATED"/>
    <property type="match status" value="1"/>
</dbReference>
<dbReference type="GO" id="GO:0003677">
    <property type="term" value="F:DNA binding"/>
    <property type="evidence" value="ECO:0007669"/>
    <property type="project" value="UniProtKB-KW"/>
</dbReference>
<feature type="domain" description="HTH cro/C1-type" evidence="2">
    <location>
        <begin position="8"/>
        <end position="62"/>
    </location>
</feature>
<reference evidence="3 4" key="1">
    <citation type="journal article" date="2016" name="Nat. Commun.">
        <title>Thousands of microbial genomes shed light on interconnected biogeochemical processes in an aquifer system.</title>
        <authorList>
            <person name="Anantharaman K."/>
            <person name="Brown C.T."/>
            <person name="Hug L.A."/>
            <person name="Sharon I."/>
            <person name="Castelle C.J."/>
            <person name="Probst A.J."/>
            <person name="Thomas B.C."/>
            <person name="Singh A."/>
            <person name="Wilkins M.J."/>
            <person name="Karaoz U."/>
            <person name="Brodie E.L."/>
            <person name="Williams K.H."/>
            <person name="Hubbard S.S."/>
            <person name="Banfield J.F."/>
        </authorList>
    </citation>
    <scope>NUCLEOTIDE SEQUENCE [LARGE SCALE GENOMIC DNA]</scope>
</reference>
<dbReference type="PANTHER" id="PTHR46558:SF4">
    <property type="entry name" value="DNA-BIDING PHAGE PROTEIN"/>
    <property type="match status" value="1"/>
</dbReference>